<dbReference type="Gene3D" id="1.20.58.1030">
    <property type="match status" value="1"/>
</dbReference>
<proteinExistence type="predicted"/>
<evidence type="ECO:0000313" key="2">
    <source>
        <dbReference type="EMBL" id="GKT27424.1"/>
    </source>
</evidence>
<evidence type="ECO:0000313" key="3">
    <source>
        <dbReference type="Proteomes" id="UP001057375"/>
    </source>
</evidence>
<dbReference type="Proteomes" id="UP001057375">
    <property type="component" value="Unassembled WGS sequence"/>
</dbReference>
<dbReference type="SUPFAM" id="SSF158573">
    <property type="entry name" value="GINS helical bundle-like"/>
    <property type="match status" value="1"/>
</dbReference>
<organism evidence="2 3">
    <name type="scientific">Aduncisulcus paluster</name>
    <dbReference type="NCBI Taxonomy" id="2918883"/>
    <lineage>
        <taxon>Eukaryota</taxon>
        <taxon>Metamonada</taxon>
        <taxon>Carpediemonas-like organisms</taxon>
        <taxon>Aduncisulcus</taxon>
    </lineage>
</organism>
<accession>A0ABQ5K7K2</accession>
<dbReference type="InterPro" id="IPR036224">
    <property type="entry name" value="GINS_bundle-like_dom_sf"/>
</dbReference>
<evidence type="ECO:0000256" key="1">
    <source>
        <dbReference type="SAM" id="MobiDB-lite"/>
    </source>
</evidence>
<dbReference type="EMBL" id="BQXS01012743">
    <property type="protein sequence ID" value="GKT27424.1"/>
    <property type="molecule type" value="Genomic_DNA"/>
</dbReference>
<sequence>MSEEISTKNAMEIIKKAYVKEKSCSVLFPFERNAFETLRGKLVESEIRIRADLQKPLERGFDNIKNAVREHEIERVRYFLTAYHQIRLKKMEKSFDFLLRHSDIAKLKDISDSSKKSGEERNDIDGIDSSDESYKREERMGSSISIEKQRNRLTDQTREFCVVLRDSFRTVNAQLLDREDLYRTCEKFDMPDLYEKEKAKEEKSGIIVKVLKEFILKWTDYNEYGEKITLTQRRTPGEILLGKFGLFEPYIENRDLEVL</sequence>
<name>A0ABQ5K7K2_9EUKA</name>
<gene>
    <name evidence="2" type="ORF">ADUPG1_013824</name>
</gene>
<feature type="region of interest" description="Disordered" evidence="1">
    <location>
        <begin position="112"/>
        <end position="148"/>
    </location>
</feature>
<protein>
    <submittedName>
        <fullName evidence="2">Uncharacterized protein</fullName>
    </submittedName>
</protein>
<feature type="compositionally biased region" description="Basic and acidic residues" evidence="1">
    <location>
        <begin position="112"/>
        <end position="124"/>
    </location>
</feature>
<comment type="caution">
    <text evidence="2">The sequence shown here is derived from an EMBL/GenBank/DDBJ whole genome shotgun (WGS) entry which is preliminary data.</text>
</comment>
<keyword evidence="3" id="KW-1185">Reference proteome</keyword>
<reference evidence="2" key="1">
    <citation type="submission" date="2022-03" db="EMBL/GenBank/DDBJ databases">
        <title>Draft genome sequence of Aduncisulcus paluster, a free-living microaerophilic Fornicata.</title>
        <authorList>
            <person name="Yuyama I."/>
            <person name="Kume K."/>
            <person name="Tamura T."/>
            <person name="Inagaki Y."/>
            <person name="Hashimoto T."/>
        </authorList>
    </citation>
    <scope>NUCLEOTIDE SEQUENCE</scope>
    <source>
        <strain evidence="2">NY0171</strain>
    </source>
</reference>